<dbReference type="GO" id="GO:0000045">
    <property type="term" value="P:autophagosome assembly"/>
    <property type="evidence" value="ECO:0007669"/>
    <property type="project" value="TreeGrafter"/>
</dbReference>
<dbReference type="Proteomes" id="UP001165121">
    <property type="component" value="Unassembled WGS sequence"/>
</dbReference>
<organism evidence="6 7">
    <name type="scientific">Phytophthora fragariaefolia</name>
    <dbReference type="NCBI Taxonomy" id="1490495"/>
    <lineage>
        <taxon>Eukaryota</taxon>
        <taxon>Sar</taxon>
        <taxon>Stramenopiles</taxon>
        <taxon>Oomycota</taxon>
        <taxon>Peronosporomycetes</taxon>
        <taxon>Peronosporales</taxon>
        <taxon>Peronosporaceae</taxon>
        <taxon>Phytophthora</taxon>
    </lineage>
</organism>
<evidence type="ECO:0000256" key="2">
    <source>
        <dbReference type="ARBA" id="ARBA00022741"/>
    </source>
</evidence>
<gene>
    <name evidence="6" type="ORF">Pfra01_002731000</name>
</gene>
<reference evidence="6" key="1">
    <citation type="submission" date="2023-04" db="EMBL/GenBank/DDBJ databases">
        <title>Phytophthora fragariaefolia NBRC 109709.</title>
        <authorList>
            <person name="Ichikawa N."/>
            <person name="Sato H."/>
            <person name="Tonouchi N."/>
        </authorList>
    </citation>
    <scope>NUCLEOTIDE SEQUENCE</scope>
    <source>
        <strain evidence="6">NBRC 109709</strain>
    </source>
</reference>
<name>A0A9W7D6D4_9STRA</name>
<dbReference type="GO" id="GO:0004674">
    <property type="term" value="F:protein serine/threonine kinase activity"/>
    <property type="evidence" value="ECO:0007669"/>
    <property type="project" value="InterPro"/>
</dbReference>
<evidence type="ECO:0000259" key="5">
    <source>
        <dbReference type="PROSITE" id="PS50011"/>
    </source>
</evidence>
<accession>A0A9W7D6D4</accession>
<dbReference type="AlphaFoldDB" id="A0A9W7D6D4"/>
<dbReference type="InterPro" id="IPR011009">
    <property type="entry name" value="Kinase-like_dom_sf"/>
</dbReference>
<dbReference type="SUPFAM" id="SSF56112">
    <property type="entry name" value="Protein kinase-like (PK-like)"/>
    <property type="match status" value="1"/>
</dbReference>
<keyword evidence="2" id="KW-0547">Nucleotide-binding</keyword>
<evidence type="ECO:0000256" key="3">
    <source>
        <dbReference type="ARBA" id="ARBA00022777"/>
    </source>
</evidence>
<dbReference type="EMBL" id="BSXT01006643">
    <property type="protein sequence ID" value="GMF62713.1"/>
    <property type="molecule type" value="Genomic_DNA"/>
</dbReference>
<proteinExistence type="predicted"/>
<dbReference type="GO" id="GO:0005524">
    <property type="term" value="F:ATP binding"/>
    <property type="evidence" value="ECO:0007669"/>
    <property type="project" value="UniProtKB-KW"/>
</dbReference>
<dbReference type="GO" id="GO:0005776">
    <property type="term" value="C:autophagosome"/>
    <property type="evidence" value="ECO:0007669"/>
    <property type="project" value="TreeGrafter"/>
</dbReference>
<keyword evidence="7" id="KW-1185">Reference proteome</keyword>
<dbReference type="GO" id="GO:0000407">
    <property type="term" value="C:phagophore assembly site"/>
    <property type="evidence" value="ECO:0007669"/>
    <property type="project" value="TreeGrafter"/>
</dbReference>
<keyword evidence="4" id="KW-0067">ATP-binding</keyword>
<protein>
    <submittedName>
        <fullName evidence="6">Unnamed protein product</fullName>
    </submittedName>
</protein>
<dbReference type="InterPro" id="IPR019460">
    <property type="entry name" value="Atg11_C"/>
</dbReference>
<dbReference type="SMART" id="SM00220">
    <property type="entry name" value="S_TKc"/>
    <property type="match status" value="1"/>
</dbReference>
<dbReference type="InterPro" id="IPR045269">
    <property type="entry name" value="Atg1-like"/>
</dbReference>
<dbReference type="GO" id="GO:0005829">
    <property type="term" value="C:cytosol"/>
    <property type="evidence" value="ECO:0007669"/>
    <property type="project" value="TreeGrafter"/>
</dbReference>
<keyword evidence="1" id="KW-0808">Transferase</keyword>
<sequence>MMAESVVGSPLYMAPELLEYKSYDAKADLWSVGIILYEMLVNEHPFLVVDKCHATNHLALRRNIYRYFEHYGHVRLPKKVNVSPECEQLVEALLRVDPRKRISFEDFFRAPFLLPPAPSDVEADTASLDNSETKQPLVAEKQPEYGTRWYLVVCWYVSLTRLVMSAEDWATFSDEYVMVENEYEDVGRKVLDGQDLNVDLDEKHLPATDADSAIVDGGIEIRDVVIDTSSPRNGKIPVALNAPGATYEGETKMPAREVIPAAKTNNWLVGERRQWVTDDNRLEELLGICYKSFSCGSVALFVPTPFGDYIAFHEVASDVEEHGLHEVASEQPSAEEASQSPIEHQRISFRSFQISSLALFFLKGGKLPYVAFNEGAPNYYLANESIQAAILGVGSDRTPPAYICGEIIFIDTFQATEVEVFALALKCVGLLMPWYICQQDFNPYRLPYGTRFHVVTVANPKRT</sequence>
<dbReference type="InterPro" id="IPR000719">
    <property type="entry name" value="Prot_kinase_dom"/>
</dbReference>
<dbReference type="PROSITE" id="PS50011">
    <property type="entry name" value="PROTEIN_KINASE_DOM"/>
    <property type="match status" value="1"/>
</dbReference>
<dbReference type="Pfam" id="PF10377">
    <property type="entry name" value="ATG11"/>
    <property type="match status" value="1"/>
</dbReference>
<dbReference type="OrthoDB" id="346907at2759"/>
<dbReference type="PANTHER" id="PTHR24348:SF22">
    <property type="entry name" value="NON-SPECIFIC SERINE_THREONINE PROTEIN KINASE"/>
    <property type="match status" value="1"/>
</dbReference>
<dbReference type="Pfam" id="PF00069">
    <property type="entry name" value="Pkinase"/>
    <property type="match status" value="1"/>
</dbReference>
<keyword evidence="3" id="KW-0418">Kinase</keyword>
<evidence type="ECO:0000313" key="7">
    <source>
        <dbReference type="Proteomes" id="UP001165121"/>
    </source>
</evidence>
<dbReference type="GO" id="GO:0010506">
    <property type="term" value="P:regulation of autophagy"/>
    <property type="evidence" value="ECO:0007669"/>
    <property type="project" value="InterPro"/>
</dbReference>
<dbReference type="PANTHER" id="PTHR24348">
    <property type="entry name" value="SERINE/THREONINE-PROTEIN KINASE UNC-51-RELATED"/>
    <property type="match status" value="1"/>
</dbReference>
<comment type="caution">
    <text evidence="6">The sequence shown here is derived from an EMBL/GenBank/DDBJ whole genome shotgun (WGS) entry which is preliminary data.</text>
</comment>
<evidence type="ECO:0000256" key="1">
    <source>
        <dbReference type="ARBA" id="ARBA00022679"/>
    </source>
</evidence>
<dbReference type="Gene3D" id="1.10.510.10">
    <property type="entry name" value="Transferase(Phosphotransferase) domain 1"/>
    <property type="match status" value="1"/>
</dbReference>
<evidence type="ECO:0000313" key="6">
    <source>
        <dbReference type="EMBL" id="GMF62713.1"/>
    </source>
</evidence>
<feature type="domain" description="Protein kinase" evidence="5">
    <location>
        <begin position="1"/>
        <end position="113"/>
    </location>
</feature>
<dbReference type="GO" id="GO:0016020">
    <property type="term" value="C:membrane"/>
    <property type="evidence" value="ECO:0007669"/>
    <property type="project" value="TreeGrafter"/>
</dbReference>
<evidence type="ECO:0000256" key="4">
    <source>
        <dbReference type="ARBA" id="ARBA00022840"/>
    </source>
</evidence>